<reference evidence="2" key="1">
    <citation type="submission" date="2020-02" db="EMBL/GenBank/DDBJ databases">
        <authorList>
            <person name="Meier V. D."/>
        </authorList>
    </citation>
    <scope>NUCLEOTIDE SEQUENCE</scope>
    <source>
        <strain evidence="2">AVDCRST_MAG52</strain>
    </source>
</reference>
<organism evidence="2">
    <name type="scientific">uncultured Blastococcus sp</name>
    <dbReference type="NCBI Taxonomy" id="217144"/>
    <lineage>
        <taxon>Bacteria</taxon>
        <taxon>Bacillati</taxon>
        <taxon>Actinomycetota</taxon>
        <taxon>Actinomycetes</taxon>
        <taxon>Geodermatophilales</taxon>
        <taxon>Geodermatophilaceae</taxon>
        <taxon>Blastococcus</taxon>
        <taxon>environmental samples</taxon>
    </lineage>
</organism>
<accession>A0A6J4H403</accession>
<sequence>ADRPARPDDAGADHAARQRAGRDDRARCLGQHQDQRPGTAALPGGAPRRRRRGRPPSL</sequence>
<feature type="compositionally biased region" description="Basic and acidic residues" evidence="1">
    <location>
        <begin position="1"/>
        <end position="27"/>
    </location>
</feature>
<gene>
    <name evidence="2" type="ORF">AVDCRST_MAG52-214</name>
</gene>
<feature type="non-terminal residue" evidence="2">
    <location>
        <position position="1"/>
    </location>
</feature>
<feature type="compositionally biased region" description="Low complexity" evidence="1">
    <location>
        <begin position="36"/>
        <end position="46"/>
    </location>
</feature>
<dbReference type="AlphaFoldDB" id="A0A6J4H403"/>
<dbReference type="EMBL" id="CADCTN010000011">
    <property type="protein sequence ID" value="CAA9213389.1"/>
    <property type="molecule type" value="Genomic_DNA"/>
</dbReference>
<feature type="non-terminal residue" evidence="2">
    <location>
        <position position="58"/>
    </location>
</feature>
<feature type="region of interest" description="Disordered" evidence="1">
    <location>
        <begin position="1"/>
        <end position="58"/>
    </location>
</feature>
<feature type="compositionally biased region" description="Basic residues" evidence="1">
    <location>
        <begin position="47"/>
        <end position="58"/>
    </location>
</feature>
<evidence type="ECO:0000256" key="1">
    <source>
        <dbReference type="SAM" id="MobiDB-lite"/>
    </source>
</evidence>
<name>A0A6J4H403_9ACTN</name>
<proteinExistence type="predicted"/>
<protein>
    <submittedName>
        <fullName evidence="2">Uncharacterized protein</fullName>
    </submittedName>
</protein>
<evidence type="ECO:0000313" key="2">
    <source>
        <dbReference type="EMBL" id="CAA9213389.1"/>
    </source>
</evidence>